<dbReference type="Proteomes" id="UP000032735">
    <property type="component" value="Chromosome"/>
</dbReference>
<dbReference type="EMBL" id="FO704551">
    <property type="protein sequence ID" value="CDG21061.1"/>
    <property type="molecule type" value="Genomic_DNA"/>
</dbReference>
<dbReference type="KEGG" id="xpo:XPG1_1406"/>
<dbReference type="InterPro" id="IPR020049">
    <property type="entry name" value="Major_capsid-like"/>
</dbReference>
<gene>
    <name evidence="1" type="ORF">XPG1_1406</name>
</gene>
<reference evidence="1 2" key="1">
    <citation type="submission" date="2013-07" db="EMBL/GenBank/DDBJ databases">
        <authorList>
            <person name="Genoscope - CEA"/>
        </authorList>
    </citation>
    <scope>NUCLEOTIDE SEQUENCE [LARGE SCALE GENOMIC DNA]</scope>
    <source>
        <strain evidence="1 2">G6</strain>
    </source>
</reference>
<evidence type="ECO:0000313" key="2">
    <source>
        <dbReference type="Proteomes" id="UP000032735"/>
    </source>
</evidence>
<dbReference type="STRING" id="1354304.XPG1_1406"/>
<name>A0A068R2B0_9GAMM</name>
<accession>A0A068R2B0</accession>
<evidence type="ECO:0000313" key="1">
    <source>
        <dbReference type="EMBL" id="CDG21061.1"/>
    </source>
</evidence>
<sequence length="355" mass="38996">MPVSQQKFYMSGRDIRKHGQLNIQPNQQWTYRELEQIGFGGLSTMDSAISGAAMQGGLIQREMLQHVLPGLIRTATRVRVLDEITGVLNAGEWHDEEIILNVATPTGKAELYGDHTNIPLASYAQDQERRGIVRFEQGFQVGKLEEARQSAAGFESAAEKRNAAAESLEQGRERIGYYGFNAPETRVFGLLNEPNLPAYETASKKWKGGTFADITKDITDMFSRIEINSGGIIKDDIAITLTLPLGYRSALNVANPVARGETVYQWVKENYPSMRFVFSPEFIGANGGADVAYMFADSVDDGSTATSATLLQVVPVKYQLLGSQAQIKGYLEDATNATAGVFVTRPWAITRLTGI</sequence>
<protein>
    <submittedName>
        <fullName evidence="1">Putative phage protein</fullName>
    </submittedName>
</protein>
<proteinExistence type="predicted"/>
<dbReference type="AlphaFoldDB" id="A0A068R2B0"/>
<organism evidence="1 2">
    <name type="scientific">Xenorhabdus poinarii G6</name>
    <dbReference type="NCBI Taxonomy" id="1354304"/>
    <lineage>
        <taxon>Bacteria</taxon>
        <taxon>Pseudomonadati</taxon>
        <taxon>Pseudomonadota</taxon>
        <taxon>Gammaproteobacteria</taxon>
        <taxon>Enterobacterales</taxon>
        <taxon>Morganellaceae</taxon>
        <taxon>Xenorhabdus</taxon>
    </lineage>
</organism>
<dbReference type="RefSeq" id="WP_045958327.1">
    <property type="nucleotide sequence ID" value="NZ_FO704551.1"/>
</dbReference>
<dbReference type="Pfam" id="PF09950">
    <property type="entry name" value="Major_capside"/>
    <property type="match status" value="1"/>
</dbReference>
<keyword evidence="2" id="KW-1185">Reference proteome</keyword>
<dbReference type="OrthoDB" id="6439710at2"/>
<dbReference type="HOGENOM" id="CLU_737312_0_0_6"/>